<dbReference type="RefSeq" id="WP_169937362.1">
    <property type="nucleotide sequence ID" value="NZ_CP048833.1"/>
</dbReference>
<dbReference type="InterPro" id="IPR011338">
    <property type="entry name" value="BamHI/BglII/BstY"/>
</dbReference>
<reference evidence="1 2" key="1">
    <citation type="submission" date="2020-02" db="EMBL/GenBank/DDBJ databases">
        <title>Complete genome sequence of Pseudomonas multiresinivorans ORNL1.</title>
        <authorList>
            <person name="Podar M."/>
        </authorList>
    </citation>
    <scope>NUCLEOTIDE SEQUENCE [LARGE SCALE GENOMIC DNA]</scope>
    <source>
        <strain evidence="2">populi</strain>
    </source>
</reference>
<dbReference type="KEGG" id="pmui:G4G71_10405"/>
<dbReference type="GO" id="GO:0000287">
    <property type="term" value="F:magnesium ion binding"/>
    <property type="evidence" value="ECO:0007669"/>
    <property type="project" value="InterPro"/>
</dbReference>
<sequence length="195" mass="22285">MALSALPEFIRDNYEILEWHHATAILEKDFPEEWEQICNVLTNFRLHRSAVLQPGGRKSPISEGLDGTLYEMGWVEKKFDTRIKVDDIERITPTHSIDCFKNRIGLEIEWNNKDPFYDRDLNNFRLLFELKTLSVGVIITRSSELQRIFNELGKGASYGASTTHFNKLKPRILGGGAGGCPVLVFAIKPSLYIED</sequence>
<gene>
    <name evidence="1" type="ORF">G4G71_10405</name>
</gene>
<keyword evidence="1" id="KW-0540">Nuclease</keyword>
<keyword evidence="2" id="KW-1185">Reference proteome</keyword>
<dbReference type="REBASE" id="396753">
    <property type="entry name" value="PmuPopORF10410P"/>
</dbReference>
<protein>
    <submittedName>
        <fullName evidence="1">Restriction endonuclease</fullName>
    </submittedName>
</protein>
<accession>A0A7Z3GQ25</accession>
<dbReference type="InterPro" id="IPR015278">
    <property type="entry name" value="BglII-like"/>
</dbReference>
<dbReference type="GO" id="GO:0009036">
    <property type="term" value="F:type II site-specific deoxyribonuclease activity"/>
    <property type="evidence" value="ECO:0007669"/>
    <property type="project" value="InterPro"/>
</dbReference>
<dbReference type="InterPro" id="IPR011335">
    <property type="entry name" value="Restrct_endonuc-II-like"/>
</dbReference>
<dbReference type="AlphaFoldDB" id="A0A7Z3GQ25"/>
<name>A0A7Z3GQ25_9PSED</name>
<proteinExistence type="predicted"/>
<evidence type="ECO:0000313" key="2">
    <source>
        <dbReference type="Proteomes" id="UP000502549"/>
    </source>
</evidence>
<dbReference type="Gene3D" id="3.40.91.20">
    <property type="match status" value="1"/>
</dbReference>
<evidence type="ECO:0000313" key="1">
    <source>
        <dbReference type="EMBL" id="QJP08269.1"/>
    </source>
</evidence>
<keyword evidence="1" id="KW-0255">Endonuclease</keyword>
<dbReference type="SUPFAM" id="SSF52980">
    <property type="entry name" value="Restriction endonuclease-like"/>
    <property type="match status" value="1"/>
</dbReference>
<organism evidence="1 2">
    <name type="scientific">Pseudomonas multiresinivorans</name>
    <dbReference type="NCBI Taxonomy" id="95301"/>
    <lineage>
        <taxon>Bacteria</taxon>
        <taxon>Pseudomonadati</taxon>
        <taxon>Pseudomonadota</taxon>
        <taxon>Gammaproteobacteria</taxon>
        <taxon>Pseudomonadales</taxon>
        <taxon>Pseudomonadaceae</taxon>
        <taxon>Pseudomonas</taxon>
    </lineage>
</organism>
<keyword evidence="1" id="KW-0378">Hydrolase</keyword>
<dbReference type="GO" id="GO:0009307">
    <property type="term" value="P:DNA restriction-modification system"/>
    <property type="evidence" value="ECO:0007669"/>
    <property type="project" value="InterPro"/>
</dbReference>
<dbReference type="GO" id="GO:0003677">
    <property type="term" value="F:DNA binding"/>
    <property type="evidence" value="ECO:0007669"/>
    <property type="project" value="InterPro"/>
</dbReference>
<dbReference type="Pfam" id="PF09195">
    <property type="entry name" value="Endonuc-BglII"/>
    <property type="match status" value="1"/>
</dbReference>
<dbReference type="EMBL" id="CP048833">
    <property type="protein sequence ID" value="QJP08269.1"/>
    <property type="molecule type" value="Genomic_DNA"/>
</dbReference>
<dbReference type="Proteomes" id="UP000502549">
    <property type="component" value="Chromosome"/>
</dbReference>